<protein>
    <recommendedName>
        <fullName evidence="2">High light inducible protein</fullName>
    </recommendedName>
</protein>
<name>A0A7S0BDY9_9RHOD</name>
<dbReference type="SUPFAM" id="SSF103511">
    <property type="entry name" value="Chlorophyll a-b binding protein"/>
    <property type="match status" value="1"/>
</dbReference>
<gene>
    <name evidence="1" type="ORF">RMAR0315_LOCUS1215</name>
</gene>
<organism evidence="1">
    <name type="scientific">Rhodosorus marinus</name>
    <dbReference type="NCBI Taxonomy" id="101924"/>
    <lineage>
        <taxon>Eukaryota</taxon>
        <taxon>Rhodophyta</taxon>
        <taxon>Stylonematophyceae</taxon>
        <taxon>Stylonematales</taxon>
        <taxon>Stylonemataceae</taxon>
        <taxon>Rhodosorus</taxon>
    </lineage>
</organism>
<dbReference type="EMBL" id="HBEK01002161">
    <property type="protein sequence ID" value="CAD8391240.1"/>
    <property type="molecule type" value="Transcribed_RNA"/>
</dbReference>
<evidence type="ECO:0000313" key="1">
    <source>
        <dbReference type="EMBL" id="CAD8391240.1"/>
    </source>
</evidence>
<accession>A0A7S0BDY9</accession>
<evidence type="ECO:0008006" key="2">
    <source>
        <dbReference type="Google" id="ProtNLM"/>
    </source>
</evidence>
<dbReference type="AlphaFoldDB" id="A0A7S0BDY9"/>
<proteinExistence type="predicted"/>
<reference evidence="1" key="1">
    <citation type="submission" date="2021-01" db="EMBL/GenBank/DDBJ databases">
        <authorList>
            <person name="Corre E."/>
            <person name="Pelletier E."/>
            <person name="Niang G."/>
            <person name="Scheremetjew M."/>
            <person name="Finn R."/>
            <person name="Kale V."/>
            <person name="Holt S."/>
            <person name="Cochrane G."/>
            <person name="Meng A."/>
            <person name="Brown T."/>
            <person name="Cohen L."/>
        </authorList>
    </citation>
    <scope>NUCLEOTIDE SEQUENCE</scope>
    <source>
        <strain evidence="1">UTEX LB 2760</strain>
    </source>
</reference>
<sequence length="111" mass="12041">MKVLGKVRKQRRLNIRTEGKMAFVNGTGLVGKKGGDVLAVSHKPATTISKRTVVSMGIENKTEKRKPGFNALNEQLNGRLAMMGFVIALATEIINPAHPTIVQQVSTLFGQ</sequence>